<feature type="chain" id="PRO_5025537635" evidence="1">
    <location>
        <begin position="39"/>
        <end position="460"/>
    </location>
</feature>
<evidence type="ECO:0000313" key="3">
    <source>
        <dbReference type="Proteomes" id="UP000440498"/>
    </source>
</evidence>
<evidence type="ECO:0000313" key="2">
    <source>
        <dbReference type="EMBL" id="MQA42415.1"/>
    </source>
</evidence>
<dbReference type="InterPro" id="IPR006311">
    <property type="entry name" value="TAT_signal"/>
</dbReference>
<dbReference type="PANTHER" id="PTHR43737">
    <property type="entry name" value="BLL7424 PROTEIN"/>
    <property type="match status" value="1"/>
</dbReference>
<dbReference type="Proteomes" id="UP000440498">
    <property type="component" value="Unassembled WGS sequence"/>
</dbReference>
<keyword evidence="3" id="KW-1185">Reference proteome</keyword>
<dbReference type="PANTHER" id="PTHR43737:SF1">
    <property type="entry name" value="DUF1501 DOMAIN-CONTAINING PROTEIN"/>
    <property type="match status" value="1"/>
</dbReference>
<accession>A0A6A7NBC8</accession>
<dbReference type="EMBL" id="WHUG01000020">
    <property type="protein sequence ID" value="MQA42415.1"/>
    <property type="molecule type" value="Genomic_DNA"/>
</dbReference>
<evidence type="ECO:0000256" key="1">
    <source>
        <dbReference type="SAM" id="SignalP"/>
    </source>
</evidence>
<dbReference type="Pfam" id="PF07394">
    <property type="entry name" value="DUF1501"/>
    <property type="match status" value="1"/>
</dbReference>
<dbReference type="AlphaFoldDB" id="A0A6A7NBC8"/>
<name>A0A6A7NBC8_9BURK</name>
<keyword evidence="1" id="KW-0732">Signal</keyword>
<feature type="signal peptide" evidence="1">
    <location>
        <begin position="1"/>
        <end position="38"/>
    </location>
</feature>
<gene>
    <name evidence="2" type="ORF">GEV02_30210</name>
</gene>
<protein>
    <submittedName>
        <fullName evidence="2">DUF1501 domain-containing protein</fullName>
    </submittedName>
</protein>
<dbReference type="InterPro" id="IPR010869">
    <property type="entry name" value="DUF1501"/>
</dbReference>
<proteinExistence type="predicted"/>
<dbReference type="PROSITE" id="PS51318">
    <property type="entry name" value="TAT"/>
    <property type="match status" value="1"/>
</dbReference>
<comment type="caution">
    <text evidence="2">The sequence shown here is derived from an EMBL/GenBank/DDBJ whole genome shotgun (WGS) entry which is preliminary data.</text>
</comment>
<dbReference type="RefSeq" id="WP_152841510.1">
    <property type="nucleotide sequence ID" value="NZ_WHUG01000020.1"/>
</dbReference>
<reference evidence="2 3" key="1">
    <citation type="submission" date="2019-10" db="EMBL/GenBank/DDBJ databases">
        <title>Two novel species isolated from a subtropical stream in China.</title>
        <authorList>
            <person name="Lu H."/>
        </authorList>
    </citation>
    <scope>NUCLEOTIDE SEQUENCE [LARGE SCALE GENOMIC DNA]</scope>
    <source>
        <strain evidence="2 3">FT29W</strain>
    </source>
</reference>
<sequence length="460" mass="48232">MTKHSTTRRRFLGASAQTGLMGALSALGLAGVAAPARAAVTDYKALVCLYMFGGNDGNNMIVPLDSTRYAQYNAIRGSHGLALSSAANTLLAARSATLQATSNPVTQPFGFHYGMPELDALYGQGLVAAILNVGSLRQPLSKAQYLAGAGVPAQLFSHPDQTIQNQAGTPSSAATGWGGRLVDVLGTGGHLDAIAVGAGGLFVEGASTHGNLLPGNGQLDLAGMNFWPQKEADARRAALVQILSAQNPNLIASAANKALLNGMDLVTDLKQANSGTPLSTVFPGTSLGQQLKTVAQLIRIRSQQGPGRQVYFVSQGGFDTHGGQAYQQFDMLRQVSQALAAFQLALSEIHAQQQVTSFTMSEFGRTLQPNSGGTDHAWGNHHLVVGAAVKGGLYGQFPDFTLGGKDDATGRGAWIPQFSNQQYGATLGRWFGADADMLQNQVFKDELVNFPQADLGFMLG</sequence>
<organism evidence="2 3">
    <name type="scientific">Rugamonas aquatica</name>
    <dbReference type="NCBI Taxonomy" id="2743357"/>
    <lineage>
        <taxon>Bacteria</taxon>
        <taxon>Pseudomonadati</taxon>
        <taxon>Pseudomonadota</taxon>
        <taxon>Betaproteobacteria</taxon>
        <taxon>Burkholderiales</taxon>
        <taxon>Oxalobacteraceae</taxon>
        <taxon>Telluria group</taxon>
        <taxon>Rugamonas</taxon>
    </lineage>
</organism>